<dbReference type="PANTHER" id="PTHR25462">
    <property type="entry name" value="BONUS, ISOFORM C-RELATED"/>
    <property type="match status" value="1"/>
</dbReference>
<evidence type="ECO:0000313" key="4">
    <source>
        <dbReference type="EMBL" id="KAK3093540.1"/>
    </source>
</evidence>
<sequence length="255" mass="29108">METEESAQVVSTCDDCGEDNDVKEYCLDCHGKLCKKCKEIHLKKKLTSHHRVLSLTDPQSVRDRQSASVPCVYHPGKVYSTFCKKCQIACCSDCMMLSHSKHEFLGMEEVAESARDQTIKYRDILFGYHDNDISCCIDKIEDRISDVATKRKRYRDEIKEKADSLRKTLDEFEGKLNNEVDQMLNSEENGLKKTLAKVKDNKETISFVMNTCEQRLNHVSNLQILTLPSEVPDISTLLLPATTLEPEVTLEVSFM</sequence>
<keyword evidence="2" id="KW-0175">Coiled coil</keyword>
<proteinExistence type="predicted"/>
<protein>
    <recommendedName>
        <fullName evidence="3">B box-type domain-containing protein</fullName>
    </recommendedName>
</protein>
<feature type="coiled-coil region" evidence="2">
    <location>
        <begin position="137"/>
        <end position="189"/>
    </location>
</feature>
<keyword evidence="1" id="KW-0862">Zinc</keyword>
<keyword evidence="1" id="KW-0863">Zinc-finger</keyword>
<dbReference type="InterPro" id="IPR047153">
    <property type="entry name" value="TRIM45/56/19-like"/>
</dbReference>
<organism evidence="4 5">
    <name type="scientific">Pinctada imbricata</name>
    <name type="common">Atlantic pearl-oyster</name>
    <name type="synonym">Pinctada martensii</name>
    <dbReference type="NCBI Taxonomy" id="66713"/>
    <lineage>
        <taxon>Eukaryota</taxon>
        <taxon>Metazoa</taxon>
        <taxon>Spiralia</taxon>
        <taxon>Lophotrochozoa</taxon>
        <taxon>Mollusca</taxon>
        <taxon>Bivalvia</taxon>
        <taxon>Autobranchia</taxon>
        <taxon>Pteriomorphia</taxon>
        <taxon>Pterioida</taxon>
        <taxon>Pterioidea</taxon>
        <taxon>Pteriidae</taxon>
        <taxon>Pinctada</taxon>
    </lineage>
</organism>
<reference evidence="4" key="1">
    <citation type="submission" date="2019-08" db="EMBL/GenBank/DDBJ databases">
        <title>The improved chromosome-level genome for the pearl oyster Pinctada fucata martensii using PacBio sequencing and Hi-C.</title>
        <authorList>
            <person name="Zheng Z."/>
        </authorList>
    </citation>
    <scope>NUCLEOTIDE SEQUENCE</scope>
    <source>
        <strain evidence="4">ZZ-2019</strain>
        <tissue evidence="4">Adductor muscle</tissue>
    </source>
</reference>
<accession>A0AA88YC15</accession>
<dbReference type="GO" id="GO:0061630">
    <property type="term" value="F:ubiquitin protein ligase activity"/>
    <property type="evidence" value="ECO:0007669"/>
    <property type="project" value="TreeGrafter"/>
</dbReference>
<dbReference type="PROSITE" id="PS50119">
    <property type="entry name" value="ZF_BBOX"/>
    <property type="match status" value="2"/>
</dbReference>
<dbReference type="GO" id="GO:0008270">
    <property type="term" value="F:zinc ion binding"/>
    <property type="evidence" value="ECO:0007669"/>
    <property type="project" value="UniProtKB-KW"/>
</dbReference>
<feature type="domain" description="B box-type" evidence="3">
    <location>
        <begin position="66"/>
        <end position="107"/>
    </location>
</feature>
<dbReference type="Proteomes" id="UP001186944">
    <property type="component" value="Unassembled WGS sequence"/>
</dbReference>
<dbReference type="AlphaFoldDB" id="A0AA88YC15"/>
<dbReference type="Pfam" id="PF00643">
    <property type="entry name" value="zf-B_box"/>
    <property type="match status" value="1"/>
</dbReference>
<evidence type="ECO:0000256" key="1">
    <source>
        <dbReference type="PROSITE-ProRule" id="PRU00024"/>
    </source>
</evidence>
<evidence type="ECO:0000259" key="3">
    <source>
        <dbReference type="PROSITE" id="PS50119"/>
    </source>
</evidence>
<dbReference type="EMBL" id="VSWD01000009">
    <property type="protein sequence ID" value="KAK3093540.1"/>
    <property type="molecule type" value="Genomic_DNA"/>
</dbReference>
<dbReference type="PANTHER" id="PTHR25462:SF296">
    <property type="entry name" value="MEIOTIC P26, ISOFORM F"/>
    <property type="match status" value="1"/>
</dbReference>
<keyword evidence="1" id="KW-0479">Metal-binding</keyword>
<feature type="domain" description="B box-type" evidence="3">
    <location>
        <begin position="8"/>
        <end position="55"/>
    </location>
</feature>
<dbReference type="SUPFAM" id="SSF57845">
    <property type="entry name" value="B-box zinc-binding domain"/>
    <property type="match status" value="1"/>
</dbReference>
<dbReference type="InterPro" id="IPR000315">
    <property type="entry name" value="Znf_B-box"/>
</dbReference>
<evidence type="ECO:0000313" key="5">
    <source>
        <dbReference type="Proteomes" id="UP001186944"/>
    </source>
</evidence>
<comment type="caution">
    <text evidence="4">The sequence shown here is derived from an EMBL/GenBank/DDBJ whole genome shotgun (WGS) entry which is preliminary data.</text>
</comment>
<dbReference type="CDD" id="cd19757">
    <property type="entry name" value="Bbox1"/>
    <property type="match status" value="1"/>
</dbReference>
<name>A0AA88YC15_PINIB</name>
<dbReference type="SMART" id="SM00336">
    <property type="entry name" value="BBOX"/>
    <property type="match status" value="2"/>
</dbReference>
<gene>
    <name evidence="4" type="ORF">FSP39_017012</name>
</gene>
<dbReference type="Gene3D" id="3.30.160.60">
    <property type="entry name" value="Classic Zinc Finger"/>
    <property type="match status" value="1"/>
</dbReference>
<evidence type="ECO:0000256" key="2">
    <source>
        <dbReference type="SAM" id="Coils"/>
    </source>
</evidence>
<keyword evidence="5" id="KW-1185">Reference proteome</keyword>